<dbReference type="PROSITE" id="PS50082">
    <property type="entry name" value="WD_REPEATS_2"/>
    <property type="match status" value="1"/>
</dbReference>
<comment type="caution">
    <text evidence="3">The sequence shown here is derived from an EMBL/GenBank/DDBJ whole genome shotgun (WGS) entry which is preliminary data.</text>
</comment>
<evidence type="ECO:0000256" key="1">
    <source>
        <dbReference type="PROSITE-ProRule" id="PRU00221"/>
    </source>
</evidence>
<evidence type="ECO:0000256" key="2">
    <source>
        <dbReference type="SAM" id="MobiDB-lite"/>
    </source>
</evidence>
<protein>
    <submittedName>
        <fullName evidence="3">WD repeat protein</fullName>
    </submittedName>
</protein>
<dbReference type="OrthoDB" id="25131at2759"/>
<dbReference type="Pfam" id="PF00400">
    <property type="entry name" value="WD40"/>
    <property type="match status" value="1"/>
</dbReference>
<dbReference type="InterPro" id="IPR001680">
    <property type="entry name" value="WD40_rpt"/>
</dbReference>
<keyword evidence="1" id="KW-0853">WD repeat</keyword>
<accession>X6M693</accession>
<dbReference type="Proteomes" id="UP000023152">
    <property type="component" value="Unassembled WGS sequence"/>
</dbReference>
<dbReference type="SMART" id="SM00320">
    <property type="entry name" value="WD40"/>
    <property type="match status" value="1"/>
</dbReference>
<keyword evidence="4" id="KW-1185">Reference proteome</keyword>
<proteinExistence type="predicted"/>
<dbReference type="AlphaFoldDB" id="X6M693"/>
<gene>
    <name evidence="3" type="ORF">RFI_27864</name>
</gene>
<feature type="repeat" description="WD" evidence="1">
    <location>
        <begin position="10"/>
        <end position="54"/>
    </location>
</feature>
<feature type="compositionally biased region" description="Basic and acidic residues" evidence="2">
    <location>
        <begin position="235"/>
        <end position="248"/>
    </location>
</feature>
<dbReference type="EMBL" id="ASPP01024024">
    <property type="protein sequence ID" value="ETO09513.1"/>
    <property type="molecule type" value="Genomic_DNA"/>
</dbReference>
<dbReference type="PROSITE" id="PS50294">
    <property type="entry name" value="WD_REPEATS_REGION"/>
    <property type="match status" value="1"/>
</dbReference>
<reference evidence="3 4" key="1">
    <citation type="journal article" date="2013" name="Curr. Biol.">
        <title>The Genome of the Foraminiferan Reticulomyxa filosa.</title>
        <authorList>
            <person name="Glockner G."/>
            <person name="Hulsmann N."/>
            <person name="Schleicher M."/>
            <person name="Noegel A.A."/>
            <person name="Eichinger L."/>
            <person name="Gallinger C."/>
            <person name="Pawlowski J."/>
            <person name="Sierra R."/>
            <person name="Euteneuer U."/>
            <person name="Pillet L."/>
            <person name="Moustafa A."/>
            <person name="Platzer M."/>
            <person name="Groth M."/>
            <person name="Szafranski K."/>
            <person name="Schliwa M."/>
        </authorList>
    </citation>
    <scope>NUCLEOTIDE SEQUENCE [LARGE SCALE GENOMIC DNA]</scope>
</reference>
<dbReference type="Gene3D" id="2.130.10.10">
    <property type="entry name" value="YVTN repeat-like/Quinoprotein amine dehydrogenase"/>
    <property type="match status" value="1"/>
</dbReference>
<dbReference type="InterPro" id="IPR015943">
    <property type="entry name" value="WD40/YVTN_repeat-like_dom_sf"/>
</dbReference>
<evidence type="ECO:0000313" key="4">
    <source>
        <dbReference type="Proteomes" id="UP000023152"/>
    </source>
</evidence>
<feature type="region of interest" description="Disordered" evidence="2">
    <location>
        <begin position="234"/>
        <end position="256"/>
    </location>
</feature>
<evidence type="ECO:0000313" key="3">
    <source>
        <dbReference type="EMBL" id="ETO09513.1"/>
    </source>
</evidence>
<dbReference type="SUPFAM" id="SSF50978">
    <property type="entry name" value="WD40 repeat-like"/>
    <property type="match status" value="1"/>
</dbReference>
<sequence length="311" mass="34280">MSSVQCRAFNHSNHEKVTSLSWHPSSDYNNYFLSTSYDGSVNLWDVSSNSNESNGLFFTHLGHLNDRTGPEKVHCAEWVGSGVGLQSHWTQSKPHASLFQSTHSSKVIPGLRESSNLFDDGNKCTVHSDKLRLNDDNNLTKTLDNNNNNSTGGGNKTCATDDLFDTPAMSEHLWNAIHSMRGGSVCEESKLSIQRDFLICSVSSPNEYELTGGTNHLTSDRCGVAVDTLANTSTSKDEDSCEKKDHGGGNESYNGIKEKNYKRHSIANINGNTSVGKDNKNMCQGGLIQIWRPTRLLHMFADEIVEKMGNC</sequence>
<dbReference type="InterPro" id="IPR036322">
    <property type="entry name" value="WD40_repeat_dom_sf"/>
</dbReference>
<organism evidence="3 4">
    <name type="scientific">Reticulomyxa filosa</name>
    <dbReference type="NCBI Taxonomy" id="46433"/>
    <lineage>
        <taxon>Eukaryota</taxon>
        <taxon>Sar</taxon>
        <taxon>Rhizaria</taxon>
        <taxon>Retaria</taxon>
        <taxon>Foraminifera</taxon>
        <taxon>Monothalamids</taxon>
        <taxon>Reticulomyxidae</taxon>
        <taxon>Reticulomyxa</taxon>
    </lineage>
</organism>
<name>X6M693_RETFI</name>